<keyword evidence="2" id="KW-0677">Repeat</keyword>
<dbReference type="RefSeq" id="WP_149110632.1">
    <property type="nucleotide sequence ID" value="NZ_CP042425.1"/>
</dbReference>
<proteinExistence type="predicted"/>
<dbReference type="InterPro" id="IPR015943">
    <property type="entry name" value="WD40/YVTN_repeat-like_dom_sf"/>
</dbReference>
<gene>
    <name evidence="5" type="ORF">PX52LOC_02793</name>
</gene>
<reference evidence="6" key="1">
    <citation type="submission" date="2019-08" db="EMBL/GenBank/DDBJ databases">
        <title>Limnoglobus roseus gen. nov., sp. nov., a novel freshwater planctomycete with a giant genome from the family Gemmataceae.</title>
        <authorList>
            <person name="Kulichevskaya I.S."/>
            <person name="Naumoff D.G."/>
            <person name="Miroshnikov K."/>
            <person name="Ivanova A."/>
            <person name="Philippov D.A."/>
            <person name="Hakobyan A."/>
            <person name="Rijpstra I.C."/>
            <person name="Sinninghe Damste J.S."/>
            <person name="Liesack W."/>
            <person name="Dedysh S.N."/>
        </authorList>
    </citation>
    <scope>NUCLEOTIDE SEQUENCE [LARGE SCALE GENOMIC DNA]</scope>
    <source>
        <strain evidence="6">PX52</strain>
    </source>
</reference>
<feature type="region of interest" description="Disordered" evidence="3">
    <location>
        <begin position="574"/>
        <end position="593"/>
    </location>
</feature>
<dbReference type="Proteomes" id="UP000324974">
    <property type="component" value="Chromosome"/>
</dbReference>
<feature type="chain" id="PRO_5022697301" evidence="4">
    <location>
        <begin position="21"/>
        <end position="863"/>
    </location>
</feature>
<organism evidence="5 6">
    <name type="scientific">Limnoglobus roseus</name>
    <dbReference type="NCBI Taxonomy" id="2598579"/>
    <lineage>
        <taxon>Bacteria</taxon>
        <taxon>Pseudomonadati</taxon>
        <taxon>Planctomycetota</taxon>
        <taxon>Planctomycetia</taxon>
        <taxon>Gemmatales</taxon>
        <taxon>Gemmataceae</taxon>
        <taxon>Limnoglobus</taxon>
    </lineage>
</organism>
<dbReference type="InterPro" id="IPR011047">
    <property type="entry name" value="Quinoprotein_ADH-like_sf"/>
</dbReference>
<feature type="signal peptide" evidence="4">
    <location>
        <begin position="1"/>
        <end position="20"/>
    </location>
</feature>
<evidence type="ECO:0000256" key="2">
    <source>
        <dbReference type="ARBA" id="ARBA00022737"/>
    </source>
</evidence>
<evidence type="ECO:0000313" key="6">
    <source>
        <dbReference type="Proteomes" id="UP000324974"/>
    </source>
</evidence>
<dbReference type="InterPro" id="IPR011659">
    <property type="entry name" value="WD40"/>
</dbReference>
<dbReference type="PANTHER" id="PTHR19848:SF8">
    <property type="entry name" value="F-BOX AND WD REPEAT DOMAIN CONTAINING 7"/>
    <property type="match status" value="1"/>
</dbReference>
<evidence type="ECO:0000313" key="5">
    <source>
        <dbReference type="EMBL" id="QEL15857.1"/>
    </source>
</evidence>
<dbReference type="SUPFAM" id="SSF82171">
    <property type="entry name" value="DPP6 N-terminal domain-like"/>
    <property type="match status" value="1"/>
</dbReference>
<dbReference type="Gene3D" id="2.130.10.10">
    <property type="entry name" value="YVTN repeat-like/Quinoprotein amine dehydrogenase"/>
    <property type="match status" value="3"/>
</dbReference>
<evidence type="ECO:0000256" key="1">
    <source>
        <dbReference type="ARBA" id="ARBA00022574"/>
    </source>
</evidence>
<dbReference type="OrthoDB" id="232294at2"/>
<keyword evidence="1" id="KW-0853">WD repeat</keyword>
<dbReference type="InterPro" id="IPR001680">
    <property type="entry name" value="WD40_rpt"/>
</dbReference>
<keyword evidence="4" id="KW-0732">Signal</keyword>
<evidence type="ECO:0000256" key="4">
    <source>
        <dbReference type="SAM" id="SignalP"/>
    </source>
</evidence>
<dbReference type="KEGG" id="lrs:PX52LOC_02793"/>
<dbReference type="SMART" id="SM00320">
    <property type="entry name" value="WD40"/>
    <property type="match status" value="5"/>
</dbReference>
<dbReference type="Pfam" id="PF07676">
    <property type="entry name" value="PD40"/>
    <property type="match status" value="1"/>
</dbReference>
<dbReference type="Pfam" id="PF00400">
    <property type="entry name" value="WD40"/>
    <property type="match status" value="1"/>
</dbReference>
<accession>A0A5C1ACJ3</accession>
<dbReference type="SUPFAM" id="SSF50998">
    <property type="entry name" value="Quinoprotein alcohol dehydrogenase-like"/>
    <property type="match status" value="1"/>
</dbReference>
<evidence type="ECO:0000256" key="3">
    <source>
        <dbReference type="SAM" id="MobiDB-lite"/>
    </source>
</evidence>
<keyword evidence="6" id="KW-1185">Reference proteome</keyword>
<sequence length="863" mass="92912">MAGRIVLAVLLFVTCGPVVAQAVRARRVQQPLDELEADKPMGPVVTLGSTAMAVNGDTCKAVGFTADGRMVNVFTNQRWHRWEISTGQSSEFKSGSLNSNDTLYPGPDGQTILCMGRSEDRNGKVRVVDLKGGSELRSREFSKSDTILPSDDCTCIATVGTRGTNIIWLDDKLPGVRVEGVTDVRRFAKAAGASVFALLGDDRVAVQTAAGVWKLDPPKDTAYTAVALNSDGTTLATASARETDDGKRPGPIELWDVKARKMLRAVEAVEWFSEAPYRLRFTPDGTTLVAGDGAYLRGWNTTTGATTFAVEPGWGWVGNVQISPDGKYVAVAYPSRPMVYELATGRQPTALLGHSSAVWDIAFSPDGTRAATAMYGRPMVYLWDTTTGKNLGELKSLFLRPKGERIVPGRVRVQFSPDGTKLLTTNEASGTETPIRIWDAQTLGLLREIPAPAGDVSTAAFTRHGLFAILDGKPTLLDPATGKAIWEKPPVPRAAKAVISRGGARVAVEGRKEASVWDLATGREIDRVPGEPVRFTADSGLVFEGKKHAIRFRDLDQKSDRLVFENSDGVTPTVSETGFVGRPTSPSNQSPEFHVHSARDGRLISTCEGGHTLPFGGEGPKVSYSRDGRTLAVAGQGGTIHAFETYSGQELFQMPGGPEIVALTFSPDGRTLFYSRGGDEQHSQVSGHDTTGGAWGRLAVARPEDVDKLRREIGDKPAPARKALYQLATRPPEAVAFAREVTQLATAADYANHDRWLADLDAPAFTSREAATKALAKAGWRAEAAMRTMLDKTESVEARNRLEKLLARRDVRPLRAVHLLELVGSPEAVGVLKTIATGPPESLVVQDAKWSLLRLGERGASAP</sequence>
<name>A0A5C1ACJ3_9BACT</name>
<dbReference type="EMBL" id="CP042425">
    <property type="protein sequence ID" value="QEL15857.1"/>
    <property type="molecule type" value="Genomic_DNA"/>
</dbReference>
<dbReference type="PANTHER" id="PTHR19848">
    <property type="entry name" value="WD40 REPEAT PROTEIN"/>
    <property type="match status" value="1"/>
</dbReference>
<protein>
    <submittedName>
        <fullName evidence="5">WD-40 repeat protein</fullName>
    </submittedName>
</protein>
<dbReference type="AlphaFoldDB" id="A0A5C1ACJ3"/>